<dbReference type="Pfam" id="PF02836">
    <property type="entry name" value="Glyco_hydro_2_C"/>
    <property type="match status" value="1"/>
</dbReference>
<dbReference type="SUPFAM" id="SSF74650">
    <property type="entry name" value="Galactose mutarotase-like"/>
    <property type="match status" value="1"/>
</dbReference>
<evidence type="ECO:0000256" key="3">
    <source>
        <dbReference type="ARBA" id="ARBA00022801"/>
    </source>
</evidence>
<dbReference type="Gene3D" id="3.20.20.80">
    <property type="entry name" value="Glycosidases"/>
    <property type="match status" value="1"/>
</dbReference>
<dbReference type="InterPro" id="IPR032312">
    <property type="entry name" value="LacZ_4"/>
</dbReference>
<dbReference type="SUPFAM" id="SSF49303">
    <property type="entry name" value="beta-Galactosidase/glucuronidase domain"/>
    <property type="match status" value="1"/>
</dbReference>
<dbReference type="SMART" id="SM01038">
    <property type="entry name" value="Bgal_small_N"/>
    <property type="match status" value="1"/>
</dbReference>
<reference evidence="7" key="2">
    <citation type="submission" date="2020-09" db="EMBL/GenBank/DDBJ databases">
        <authorList>
            <person name="Sun Q."/>
            <person name="Kim S."/>
        </authorList>
    </citation>
    <scope>NUCLEOTIDE SEQUENCE</scope>
    <source>
        <strain evidence="7">KCTC 12988</strain>
    </source>
</reference>
<organism evidence="7 8">
    <name type="scientific">Roseibacillus persicicus</name>
    <dbReference type="NCBI Taxonomy" id="454148"/>
    <lineage>
        <taxon>Bacteria</taxon>
        <taxon>Pseudomonadati</taxon>
        <taxon>Verrucomicrobiota</taxon>
        <taxon>Verrucomicrobiia</taxon>
        <taxon>Verrucomicrobiales</taxon>
        <taxon>Verrucomicrobiaceae</taxon>
        <taxon>Roseibacillus</taxon>
    </lineage>
</organism>
<evidence type="ECO:0000259" key="6">
    <source>
        <dbReference type="SMART" id="SM01038"/>
    </source>
</evidence>
<dbReference type="Pfam" id="PF02929">
    <property type="entry name" value="Bgal_small_N"/>
    <property type="match status" value="1"/>
</dbReference>
<dbReference type="GO" id="GO:0009341">
    <property type="term" value="C:beta-galactosidase complex"/>
    <property type="evidence" value="ECO:0007669"/>
    <property type="project" value="InterPro"/>
</dbReference>
<dbReference type="SUPFAM" id="SSF51445">
    <property type="entry name" value="(Trans)glycosidases"/>
    <property type="match status" value="1"/>
</dbReference>
<dbReference type="EC" id="3.2.1.23" evidence="2"/>
<keyword evidence="8" id="KW-1185">Reference proteome</keyword>
<name>A0A918TSK5_9BACT</name>
<evidence type="ECO:0000256" key="4">
    <source>
        <dbReference type="ARBA" id="ARBA00023295"/>
    </source>
</evidence>
<dbReference type="AlphaFoldDB" id="A0A918TSK5"/>
<dbReference type="EMBL" id="BMXI01000011">
    <property type="protein sequence ID" value="GHC58002.1"/>
    <property type="molecule type" value="Genomic_DNA"/>
</dbReference>
<dbReference type="InterPro" id="IPR011013">
    <property type="entry name" value="Gal_mutarotase_sf_dom"/>
</dbReference>
<evidence type="ECO:0000313" key="7">
    <source>
        <dbReference type="EMBL" id="GHC58002.1"/>
    </source>
</evidence>
<dbReference type="Pfam" id="PF16353">
    <property type="entry name" value="LacZ_4"/>
    <property type="match status" value="1"/>
</dbReference>
<evidence type="ECO:0000256" key="2">
    <source>
        <dbReference type="ARBA" id="ARBA00012756"/>
    </source>
</evidence>
<dbReference type="InterPro" id="IPR013783">
    <property type="entry name" value="Ig-like_fold"/>
</dbReference>
<dbReference type="InterPro" id="IPR006103">
    <property type="entry name" value="Glyco_hydro_2_cat"/>
</dbReference>
<dbReference type="Gene3D" id="2.60.40.10">
    <property type="entry name" value="Immunoglobulins"/>
    <property type="match status" value="1"/>
</dbReference>
<keyword evidence="4" id="KW-0326">Glycosidase</keyword>
<dbReference type="InterPro" id="IPR023230">
    <property type="entry name" value="Glyco_hydro_2_CS"/>
</dbReference>
<comment type="catalytic activity">
    <reaction evidence="1">
        <text>Hydrolysis of terminal non-reducing beta-D-galactose residues in beta-D-galactosides.</text>
        <dbReference type="EC" id="3.2.1.23"/>
    </reaction>
</comment>
<comment type="caution">
    <text evidence="7">The sequence shown here is derived from an EMBL/GenBank/DDBJ whole genome shotgun (WGS) entry which is preliminary data.</text>
</comment>
<accession>A0A918TSK5</accession>
<keyword evidence="3" id="KW-0378">Hydrolase</keyword>
<dbReference type="InterPro" id="IPR004199">
    <property type="entry name" value="B-gal_small/dom_5"/>
</dbReference>
<evidence type="ECO:0000313" key="8">
    <source>
        <dbReference type="Proteomes" id="UP000644507"/>
    </source>
</evidence>
<dbReference type="PROSITE" id="PS00719">
    <property type="entry name" value="GLYCOSYL_HYDROL_F2_1"/>
    <property type="match status" value="1"/>
</dbReference>
<dbReference type="InterPro" id="IPR050347">
    <property type="entry name" value="Bact_Beta-galactosidase"/>
</dbReference>
<dbReference type="PANTHER" id="PTHR46323:SF2">
    <property type="entry name" value="BETA-GALACTOSIDASE"/>
    <property type="match status" value="1"/>
</dbReference>
<protein>
    <recommendedName>
        <fullName evidence="2">beta-galactosidase</fullName>
        <ecNumber evidence="2">3.2.1.23</ecNumber>
    </recommendedName>
    <alternativeName>
        <fullName evidence="5">Lactase</fullName>
    </alternativeName>
</protein>
<reference evidence="7" key="1">
    <citation type="journal article" date="2014" name="Int. J. Syst. Evol. Microbiol.">
        <title>Complete genome sequence of Corynebacterium casei LMG S-19264T (=DSM 44701T), isolated from a smear-ripened cheese.</title>
        <authorList>
            <consortium name="US DOE Joint Genome Institute (JGI-PGF)"/>
            <person name="Walter F."/>
            <person name="Albersmeier A."/>
            <person name="Kalinowski J."/>
            <person name="Ruckert C."/>
        </authorList>
    </citation>
    <scope>NUCLEOTIDE SEQUENCE</scope>
    <source>
        <strain evidence="7">KCTC 12988</strain>
    </source>
</reference>
<gene>
    <name evidence="7" type="ORF">GCM10007100_26100</name>
</gene>
<dbReference type="PANTHER" id="PTHR46323">
    <property type="entry name" value="BETA-GALACTOSIDASE"/>
    <property type="match status" value="1"/>
</dbReference>
<dbReference type="InterPro" id="IPR006101">
    <property type="entry name" value="Glyco_hydro_2"/>
</dbReference>
<dbReference type="InterPro" id="IPR014718">
    <property type="entry name" value="GH-type_carb-bd"/>
</dbReference>
<sequence length="693" mass="77632">MPIKLMGVNRHDHHPVRGKALTREDMVADVKLLKRFNFNSVRTAHYPNDPYFLELCNEYGLYVMDEANIETHHIGSLIPTTPSWTASLMSRVIRMVERDKNQPSIISWSLGNESGTGPAFAAAANWIRYYDPSRFVHYEGAQGDIFDSEYREEPGVGYTSQQWPTMANPDDADYVDVISRMYPNLVQLVNMSENPKIERPIIMCEYLHAMGNSIGGLGDWWDEINARPNLIGGFIWDMIDQGLEQTHEPTGQKYFAYGGDFGDEPNSGNFCLNGVFASRRTPNPHAHECKYVFQPVTFEKGKTSSEIRITNRLNFTNLDQFTLRCELSVDGLIDDTKPPLFEGPVDLGPGESTTISVNAMTPDLKPEKEYYLNLSLHEKSDRPWCKANHQVAHEQLHFSGRWPAPPISNGQLPVRTETGDTFTITGSKFSATINKTTGHLTSYILNGTEQLLTPLQPNLTRPKTDNDARAANSQRVTKATTFWTSQLKNLKTTSATAEAQNNGQVVTIIRETPKVQLTLAYTVHADATIGVAMELVSNEGNPDLIRVGMTTGIPSDYVSTTYYGNGPHENYPDRKRSAILGLYESPTDDLFHNYAFPQENGNRTDTRWLKLTNTENSGLQVTGDPEFGFSIWPYSAENIEQATHPYELEPQGFYTLNLHATQTGLGGTLSNILDKYLLGPGTYSLDFRITPSN</sequence>
<evidence type="ECO:0000256" key="1">
    <source>
        <dbReference type="ARBA" id="ARBA00001412"/>
    </source>
</evidence>
<dbReference type="Gene3D" id="2.70.98.10">
    <property type="match status" value="1"/>
</dbReference>
<dbReference type="Proteomes" id="UP000644507">
    <property type="component" value="Unassembled WGS sequence"/>
</dbReference>
<proteinExistence type="predicted"/>
<dbReference type="GO" id="GO:0030246">
    <property type="term" value="F:carbohydrate binding"/>
    <property type="evidence" value="ECO:0007669"/>
    <property type="project" value="InterPro"/>
</dbReference>
<dbReference type="InterPro" id="IPR036156">
    <property type="entry name" value="Beta-gal/glucu_dom_sf"/>
</dbReference>
<dbReference type="PRINTS" id="PR00132">
    <property type="entry name" value="GLHYDRLASE2"/>
</dbReference>
<evidence type="ECO:0000256" key="5">
    <source>
        <dbReference type="ARBA" id="ARBA00032230"/>
    </source>
</evidence>
<dbReference type="InterPro" id="IPR017853">
    <property type="entry name" value="GH"/>
</dbReference>
<dbReference type="GO" id="GO:0004565">
    <property type="term" value="F:beta-galactosidase activity"/>
    <property type="evidence" value="ECO:0007669"/>
    <property type="project" value="UniProtKB-EC"/>
</dbReference>
<dbReference type="GO" id="GO:0005990">
    <property type="term" value="P:lactose catabolic process"/>
    <property type="evidence" value="ECO:0007669"/>
    <property type="project" value="TreeGrafter"/>
</dbReference>
<feature type="domain" description="Beta galactosidase small chain/" evidence="6">
    <location>
        <begin position="423"/>
        <end position="690"/>
    </location>
</feature>